<dbReference type="InterPro" id="IPR041118">
    <property type="entry name" value="Rx_N"/>
</dbReference>
<evidence type="ECO:0000259" key="9">
    <source>
        <dbReference type="Pfam" id="PF25019"/>
    </source>
</evidence>
<protein>
    <submittedName>
        <fullName evidence="10">Uncharacterized protein</fullName>
    </submittedName>
</protein>
<dbReference type="EMBL" id="KK914393">
    <property type="protein sequence ID" value="KDP37636.1"/>
    <property type="molecule type" value="Genomic_DNA"/>
</dbReference>
<dbReference type="SUPFAM" id="SSF52047">
    <property type="entry name" value="RNI-like"/>
    <property type="match status" value="1"/>
</dbReference>
<dbReference type="SUPFAM" id="SSF52058">
    <property type="entry name" value="L domain-like"/>
    <property type="match status" value="1"/>
</dbReference>
<dbReference type="Pfam" id="PF25019">
    <property type="entry name" value="LRR_R13L1-DRL21"/>
    <property type="match status" value="1"/>
</dbReference>
<keyword evidence="2" id="KW-0677">Repeat</keyword>
<dbReference type="Gene3D" id="1.10.8.430">
    <property type="entry name" value="Helical domain of apoptotic protease-activating factors"/>
    <property type="match status" value="1"/>
</dbReference>
<dbReference type="InterPro" id="IPR056789">
    <property type="entry name" value="LRR_R13L1-DRL21"/>
</dbReference>
<sequence>MAEAYLSSIVGGLISNLASPALRGAKLWWGVTDELDKLKTAVSTIQAVILGAEKQYSQSHEVKAWVDSLKEAFYDADDLLDELSTKELQEQLLTSKNLGKKVRLFFSSSNQFLYSIKMAHKVKKIRSKLAEIAENRKFLLNDEHRERKDDRTNYEERDQSHSFLPGLVIGRKRDKKAMMKFLLSSNCEENVSVISIVGIGGLGKTTLAQLVFNDETVESQFDLKIWVCISDNFDVKTILEKILESITREKPARNCEMNTLKNLLHEKIDGKKYLLVLDDVWHYEKWFLLKDLLDVSASGSKIIVTTRLKIVAEKIISDSIYELQGLSKQDSWSLFVQMAFRQGKVESQEHELVGKEIVANCAGVPLAIRAIGRLLYFKNTLSEWLSFKDKELVNINKEDASILPTLKLSYNHLPSHLKHCFAYCSLFPKDTRINVIHLVHHWVAQGYIEVSGSKQNLEDIGLQYFENLLWRSFFQEVEKDSLGNIITCKMHDLMSDLSVEVAREEITLLNSEAEFVNVKERTLHLSINPEVLSGRQLACILPNAKKVRTFLLLNKSMANEIREGQLDIIFSDFRRIRVLDLSNLSIERVPPSIDKMKHIRYLNLSQNKGIKVLPNSITNLQNLQTLVLIECGRLKQLPKHMKKLVNLRHLYIRDCPSLTHMPYGLGQLTSLQNLSMFVVAKDNRISKQSGGFDELCNLNNLRGSLRICNLQYVKNATAEFEAAKLEDKQHLQNLHLAWKLGAPYDKSESNTNDDNGEISLEELQPHRNLKWLVISGCGKVKFPGWISTLCCLVDLQINNCTNCKCFPPLDHFPSLKRLSIQNLTELEYIENGNRMSGSTMEELWLINCPNLKGWRRPQLLQFHCLTYLDIMSCPNLTSMPLIPSVKSLVLRNTSMRSLEDTLKMKISVLQYRSSCPSSSSSSSSTSPILSQLKSLCIREIEGLEFLAEELMQNLTSLRQLHIADCPTITTLPCAIQHLTSLKALLICGCEKLDFLADKNENGMQWQCLRSLKRVQFKNMAKLVSLPKGLQHVTTLRKLGIESCPNLMSLPKWMTNLTRLQYLELDKCPNLSERCSKNMGADWPMIAHIPNIKIDGRWIQLDGHYKT</sequence>
<dbReference type="PANTHER" id="PTHR36766:SF38">
    <property type="entry name" value="DISEASE RESISTANCE PROTEIN RGA3"/>
    <property type="match status" value="1"/>
</dbReference>
<evidence type="ECO:0000313" key="11">
    <source>
        <dbReference type="Proteomes" id="UP000027138"/>
    </source>
</evidence>
<keyword evidence="5" id="KW-0067">ATP-binding</keyword>
<dbReference type="Gene3D" id="1.20.5.4130">
    <property type="match status" value="1"/>
</dbReference>
<dbReference type="GO" id="GO:0051707">
    <property type="term" value="P:response to other organism"/>
    <property type="evidence" value="ECO:0007669"/>
    <property type="project" value="UniProtKB-ARBA"/>
</dbReference>
<keyword evidence="1" id="KW-0433">Leucine-rich repeat</keyword>
<evidence type="ECO:0000259" key="8">
    <source>
        <dbReference type="Pfam" id="PF23559"/>
    </source>
</evidence>
<evidence type="ECO:0000256" key="1">
    <source>
        <dbReference type="ARBA" id="ARBA00022614"/>
    </source>
</evidence>
<evidence type="ECO:0000259" key="7">
    <source>
        <dbReference type="Pfam" id="PF18052"/>
    </source>
</evidence>
<feature type="domain" description="R13L1/DRL21-like LRR repeat region" evidence="9">
    <location>
        <begin position="693"/>
        <end position="823"/>
    </location>
</feature>
<organism evidence="10 11">
    <name type="scientific">Jatropha curcas</name>
    <name type="common">Barbados nut</name>
    <dbReference type="NCBI Taxonomy" id="180498"/>
    <lineage>
        <taxon>Eukaryota</taxon>
        <taxon>Viridiplantae</taxon>
        <taxon>Streptophyta</taxon>
        <taxon>Embryophyta</taxon>
        <taxon>Tracheophyta</taxon>
        <taxon>Spermatophyta</taxon>
        <taxon>Magnoliopsida</taxon>
        <taxon>eudicotyledons</taxon>
        <taxon>Gunneridae</taxon>
        <taxon>Pentapetalae</taxon>
        <taxon>rosids</taxon>
        <taxon>fabids</taxon>
        <taxon>Malpighiales</taxon>
        <taxon>Euphorbiaceae</taxon>
        <taxon>Crotonoideae</taxon>
        <taxon>Jatropheae</taxon>
        <taxon>Jatropha</taxon>
    </lineage>
</organism>
<dbReference type="InterPro" id="IPR032675">
    <property type="entry name" value="LRR_dom_sf"/>
</dbReference>
<keyword evidence="11" id="KW-1185">Reference proteome</keyword>
<feature type="domain" description="Disease resistance protein winged helix" evidence="8">
    <location>
        <begin position="426"/>
        <end position="497"/>
    </location>
</feature>
<dbReference type="Pfam" id="PF23559">
    <property type="entry name" value="WHD_DRP"/>
    <property type="match status" value="1"/>
</dbReference>
<keyword evidence="3" id="KW-0547">Nucleotide-binding</keyword>
<dbReference type="OrthoDB" id="839891at2759"/>
<dbReference type="InterPro" id="IPR058922">
    <property type="entry name" value="WHD_DRP"/>
</dbReference>
<dbReference type="Gene3D" id="3.80.10.10">
    <property type="entry name" value="Ribonuclease Inhibitor"/>
    <property type="match status" value="4"/>
</dbReference>
<evidence type="ECO:0000313" key="10">
    <source>
        <dbReference type="EMBL" id="KDP37636.1"/>
    </source>
</evidence>
<feature type="domain" description="Disease resistance N-terminal" evidence="7">
    <location>
        <begin position="10"/>
        <end position="97"/>
    </location>
</feature>
<evidence type="ECO:0000256" key="5">
    <source>
        <dbReference type="ARBA" id="ARBA00022840"/>
    </source>
</evidence>
<dbReference type="FunFam" id="1.10.10.10:FF:000322">
    <property type="entry name" value="Probable disease resistance protein At1g63360"/>
    <property type="match status" value="1"/>
</dbReference>
<evidence type="ECO:0000259" key="6">
    <source>
        <dbReference type="Pfam" id="PF00931"/>
    </source>
</evidence>
<proteinExistence type="predicted"/>
<dbReference type="Gene3D" id="3.40.50.300">
    <property type="entry name" value="P-loop containing nucleotide triphosphate hydrolases"/>
    <property type="match status" value="1"/>
</dbReference>
<evidence type="ECO:0000256" key="2">
    <source>
        <dbReference type="ARBA" id="ARBA00022737"/>
    </source>
</evidence>
<dbReference type="SUPFAM" id="SSF52540">
    <property type="entry name" value="P-loop containing nucleoside triphosphate hydrolases"/>
    <property type="match status" value="1"/>
</dbReference>
<dbReference type="InterPro" id="IPR002182">
    <property type="entry name" value="NB-ARC"/>
</dbReference>
<dbReference type="AlphaFoldDB" id="A0A067KN28"/>
<gene>
    <name evidence="10" type="ORF">JCGZ_07835</name>
</gene>
<dbReference type="FunFam" id="3.40.50.300:FF:001091">
    <property type="entry name" value="Probable disease resistance protein At1g61300"/>
    <property type="match status" value="1"/>
</dbReference>
<evidence type="ECO:0000256" key="4">
    <source>
        <dbReference type="ARBA" id="ARBA00022821"/>
    </source>
</evidence>
<dbReference type="PANTHER" id="PTHR36766">
    <property type="entry name" value="PLANT BROAD-SPECTRUM MILDEW RESISTANCE PROTEIN RPW8"/>
    <property type="match status" value="1"/>
</dbReference>
<keyword evidence="4" id="KW-0611">Plant defense</keyword>
<name>A0A067KN28_JATCU</name>
<dbReference type="Pfam" id="PF00931">
    <property type="entry name" value="NB-ARC"/>
    <property type="match status" value="1"/>
</dbReference>
<dbReference type="PRINTS" id="PR00364">
    <property type="entry name" value="DISEASERSIST"/>
</dbReference>
<dbReference type="InterPro" id="IPR036388">
    <property type="entry name" value="WH-like_DNA-bd_sf"/>
</dbReference>
<dbReference type="GO" id="GO:0005524">
    <property type="term" value="F:ATP binding"/>
    <property type="evidence" value="ECO:0007669"/>
    <property type="project" value="UniProtKB-KW"/>
</dbReference>
<dbReference type="InterPro" id="IPR042197">
    <property type="entry name" value="Apaf_helical"/>
</dbReference>
<dbReference type="Gene3D" id="1.10.10.10">
    <property type="entry name" value="Winged helix-like DNA-binding domain superfamily/Winged helix DNA-binding domain"/>
    <property type="match status" value="1"/>
</dbReference>
<dbReference type="Pfam" id="PF18052">
    <property type="entry name" value="Rx_N"/>
    <property type="match status" value="1"/>
</dbReference>
<evidence type="ECO:0000256" key="3">
    <source>
        <dbReference type="ARBA" id="ARBA00022741"/>
    </source>
</evidence>
<dbReference type="InterPro" id="IPR027417">
    <property type="entry name" value="P-loop_NTPase"/>
</dbReference>
<dbReference type="GO" id="GO:0006952">
    <property type="term" value="P:defense response"/>
    <property type="evidence" value="ECO:0007669"/>
    <property type="project" value="UniProtKB-KW"/>
</dbReference>
<dbReference type="Proteomes" id="UP000027138">
    <property type="component" value="Unassembled WGS sequence"/>
</dbReference>
<feature type="domain" description="NB-ARC" evidence="6">
    <location>
        <begin position="174"/>
        <end position="342"/>
    </location>
</feature>
<dbReference type="GO" id="GO:0043531">
    <property type="term" value="F:ADP binding"/>
    <property type="evidence" value="ECO:0007669"/>
    <property type="project" value="InterPro"/>
</dbReference>
<accession>A0A067KN28</accession>
<reference evidence="10 11" key="1">
    <citation type="journal article" date="2014" name="PLoS ONE">
        <title>Global Analysis of Gene Expression Profiles in Physic Nut (Jatropha curcas L.) Seedlings Exposed to Salt Stress.</title>
        <authorList>
            <person name="Zhang L."/>
            <person name="Zhang C."/>
            <person name="Wu P."/>
            <person name="Chen Y."/>
            <person name="Li M."/>
            <person name="Jiang H."/>
            <person name="Wu G."/>
        </authorList>
    </citation>
    <scope>NUCLEOTIDE SEQUENCE [LARGE SCALE GENOMIC DNA]</scope>
    <source>
        <strain evidence="11">cv. GZQX0401</strain>
        <tissue evidence="10">Young leaves</tissue>
    </source>
</reference>